<reference evidence="3 4" key="1">
    <citation type="submission" date="2018-02" db="EMBL/GenBank/DDBJ databases">
        <title>Draft genome of wild Prunus yedoensis var. nudiflora.</title>
        <authorList>
            <person name="Baek S."/>
            <person name="Kim J.-H."/>
            <person name="Choi K."/>
            <person name="Kim G.-B."/>
            <person name="Cho A."/>
            <person name="Jang H."/>
            <person name="Shin C.-H."/>
            <person name="Yu H.-J."/>
            <person name="Mun J.-H."/>
        </authorList>
    </citation>
    <scope>NUCLEOTIDE SEQUENCE [LARGE SCALE GENOMIC DNA]</scope>
    <source>
        <strain evidence="4">cv. Jeju island</strain>
        <tissue evidence="3">Leaf</tissue>
    </source>
</reference>
<protein>
    <submittedName>
        <fullName evidence="3">Pentatricopeptide repeat-containing protein</fullName>
    </submittedName>
</protein>
<dbReference type="FunFam" id="1.25.40.10:FF:000073">
    <property type="entry name" value="Pentatricopeptide repeat-containing protein chloroplastic"/>
    <property type="match status" value="1"/>
</dbReference>
<dbReference type="PANTHER" id="PTHR47926:SF377">
    <property type="entry name" value="OS04G0469400 PROTEIN"/>
    <property type="match status" value="1"/>
</dbReference>
<comment type="caution">
    <text evidence="3">The sequence shown here is derived from an EMBL/GenBank/DDBJ whole genome shotgun (WGS) entry which is preliminary data.</text>
</comment>
<organism evidence="3 4">
    <name type="scientific">Prunus yedoensis var. nudiflora</name>
    <dbReference type="NCBI Taxonomy" id="2094558"/>
    <lineage>
        <taxon>Eukaryota</taxon>
        <taxon>Viridiplantae</taxon>
        <taxon>Streptophyta</taxon>
        <taxon>Embryophyta</taxon>
        <taxon>Tracheophyta</taxon>
        <taxon>Spermatophyta</taxon>
        <taxon>Magnoliopsida</taxon>
        <taxon>eudicotyledons</taxon>
        <taxon>Gunneridae</taxon>
        <taxon>Pentapetalae</taxon>
        <taxon>rosids</taxon>
        <taxon>fabids</taxon>
        <taxon>Rosales</taxon>
        <taxon>Rosaceae</taxon>
        <taxon>Amygdaloideae</taxon>
        <taxon>Amygdaleae</taxon>
        <taxon>Prunus</taxon>
    </lineage>
</organism>
<accession>A0A314UTE8</accession>
<feature type="repeat" description="PPR" evidence="2">
    <location>
        <begin position="105"/>
        <end position="139"/>
    </location>
</feature>
<evidence type="ECO:0000256" key="1">
    <source>
        <dbReference type="ARBA" id="ARBA00022737"/>
    </source>
</evidence>
<gene>
    <name evidence="3" type="ORF">Pyn_33100</name>
</gene>
<keyword evidence="1" id="KW-0677">Repeat</keyword>
<dbReference type="GO" id="GO:0003723">
    <property type="term" value="F:RNA binding"/>
    <property type="evidence" value="ECO:0007669"/>
    <property type="project" value="InterPro"/>
</dbReference>
<dbReference type="EMBL" id="PJQY01003112">
    <property type="protein sequence ID" value="PQM40026.1"/>
    <property type="molecule type" value="Genomic_DNA"/>
</dbReference>
<dbReference type="Gene3D" id="1.25.40.10">
    <property type="entry name" value="Tetratricopeptide repeat domain"/>
    <property type="match status" value="2"/>
</dbReference>
<evidence type="ECO:0000256" key="2">
    <source>
        <dbReference type="PROSITE-ProRule" id="PRU00708"/>
    </source>
</evidence>
<dbReference type="PROSITE" id="PS51375">
    <property type="entry name" value="PPR"/>
    <property type="match status" value="2"/>
</dbReference>
<dbReference type="AlphaFoldDB" id="A0A314UTE8"/>
<dbReference type="InterPro" id="IPR002885">
    <property type="entry name" value="PPR_rpt"/>
</dbReference>
<dbReference type="InterPro" id="IPR011990">
    <property type="entry name" value="TPR-like_helical_dom_sf"/>
</dbReference>
<dbReference type="NCBIfam" id="TIGR00756">
    <property type="entry name" value="PPR"/>
    <property type="match status" value="2"/>
</dbReference>
<evidence type="ECO:0000313" key="4">
    <source>
        <dbReference type="Proteomes" id="UP000250321"/>
    </source>
</evidence>
<name>A0A314UTE8_PRUYE</name>
<dbReference type="Pfam" id="PF13041">
    <property type="entry name" value="PPR_2"/>
    <property type="match status" value="2"/>
</dbReference>
<evidence type="ECO:0000313" key="3">
    <source>
        <dbReference type="EMBL" id="PQM40026.1"/>
    </source>
</evidence>
<sequence>MPNVDFISWTTIIAGYAQNNCHMRALELCRKVQAVGLDVDAMMVESILLACGALKFVSFVKEIHGYTMRRGLFDLVLQNAVVNLYGECGYIEYANRMFEFIESKDVVSWTSMISCNVHNGLANEALELCHLMKETNVEPDSIALVSILSAVAGLSALKKGKEIHGFLLRKGFILEGSLGSSLVDMYARSGTLENAYKVYNCIRNKSLILWTAMINAYGMHGNGKAAIDLFKKMEGERIVPDHITFLALYMPAVIRA</sequence>
<dbReference type="GO" id="GO:0009451">
    <property type="term" value="P:RNA modification"/>
    <property type="evidence" value="ECO:0007669"/>
    <property type="project" value="InterPro"/>
</dbReference>
<feature type="repeat" description="PPR" evidence="2">
    <location>
        <begin position="206"/>
        <end position="240"/>
    </location>
</feature>
<proteinExistence type="predicted"/>
<dbReference type="Pfam" id="PF01535">
    <property type="entry name" value="PPR"/>
    <property type="match status" value="2"/>
</dbReference>
<dbReference type="PANTHER" id="PTHR47926">
    <property type="entry name" value="PENTATRICOPEPTIDE REPEAT-CONTAINING PROTEIN"/>
    <property type="match status" value="1"/>
</dbReference>
<keyword evidence="4" id="KW-1185">Reference proteome</keyword>
<dbReference type="OrthoDB" id="1846880at2759"/>
<dbReference type="Proteomes" id="UP000250321">
    <property type="component" value="Unassembled WGS sequence"/>
</dbReference>
<dbReference type="STRING" id="2094558.A0A314UTE8"/>
<dbReference type="InterPro" id="IPR046960">
    <property type="entry name" value="PPR_At4g14850-like_plant"/>
</dbReference>